<dbReference type="AlphaFoldDB" id="A0A9X2GIW9"/>
<dbReference type="RefSeq" id="WP_276083092.1">
    <property type="nucleotide sequence ID" value="NZ_BAABKA010000035.1"/>
</dbReference>
<reference evidence="1" key="1">
    <citation type="submission" date="2022-06" db="EMBL/GenBank/DDBJ databases">
        <title>Sequencing the genomes of 1000 actinobacteria strains.</title>
        <authorList>
            <person name="Klenk H.-P."/>
        </authorList>
    </citation>
    <scope>NUCLEOTIDE SEQUENCE</scope>
    <source>
        <strain evidence="1">DSM 46694</strain>
    </source>
</reference>
<keyword evidence="2" id="KW-1185">Reference proteome</keyword>
<sequence>MTPRGRIIMLPAVWPPELDADDIELLVQRLIAAAKQSRAQTGQR</sequence>
<dbReference type="Proteomes" id="UP001139648">
    <property type="component" value="Unassembled WGS sequence"/>
</dbReference>
<comment type="caution">
    <text evidence="1">The sequence shown here is derived from an EMBL/GenBank/DDBJ whole genome shotgun (WGS) entry which is preliminary data.</text>
</comment>
<accession>A0A9X2GIW9</accession>
<organism evidence="1 2">
    <name type="scientific">Nonomuraea thailandensis</name>
    <dbReference type="NCBI Taxonomy" id="1188745"/>
    <lineage>
        <taxon>Bacteria</taxon>
        <taxon>Bacillati</taxon>
        <taxon>Actinomycetota</taxon>
        <taxon>Actinomycetes</taxon>
        <taxon>Streptosporangiales</taxon>
        <taxon>Streptosporangiaceae</taxon>
        <taxon>Nonomuraea</taxon>
    </lineage>
</organism>
<evidence type="ECO:0000313" key="1">
    <source>
        <dbReference type="EMBL" id="MCP2359721.1"/>
    </source>
</evidence>
<protein>
    <submittedName>
        <fullName evidence="1">Uncharacterized protein</fullName>
    </submittedName>
</protein>
<proteinExistence type="predicted"/>
<gene>
    <name evidence="1" type="ORF">HD597_006741</name>
</gene>
<evidence type="ECO:0000313" key="2">
    <source>
        <dbReference type="Proteomes" id="UP001139648"/>
    </source>
</evidence>
<dbReference type="EMBL" id="JAMZEB010000002">
    <property type="protein sequence ID" value="MCP2359721.1"/>
    <property type="molecule type" value="Genomic_DNA"/>
</dbReference>
<name>A0A9X2GIW9_9ACTN</name>